<accession>A0A7L4ZJI7</accession>
<sequence>MLKKILNINGTKELNKKQQTQVIGGNSCDTYNGPGCYGPIAGCASCARWQALPAHHKNCAFVHIDCAS</sequence>
<dbReference type="EMBL" id="CP019288">
    <property type="protein sequence ID" value="QHI36366.1"/>
    <property type="molecule type" value="Genomic_DNA"/>
</dbReference>
<dbReference type="KEGG" id="kan:IMCC3317_17280"/>
<proteinExistence type="predicted"/>
<organism evidence="1 2">
    <name type="scientific">Kordia antarctica</name>
    <dbReference type="NCBI Taxonomy" id="1218801"/>
    <lineage>
        <taxon>Bacteria</taxon>
        <taxon>Pseudomonadati</taxon>
        <taxon>Bacteroidota</taxon>
        <taxon>Flavobacteriia</taxon>
        <taxon>Flavobacteriales</taxon>
        <taxon>Flavobacteriaceae</taxon>
        <taxon>Kordia</taxon>
    </lineage>
</organism>
<keyword evidence="2" id="KW-1185">Reference proteome</keyword>
<evidence type="ECO:0000313" key="1">
    <source>
        <dbReference type="EMBL" id="QHI36366.1"/>
    </source>
</evidence>
<protein>
    <submittedName>
        <fullName evidence="1">Uncharacterized protein</fullName>
    </submittedName>
</protein>
<dbReference type="OrthoDB" id="1163945at2"/>
<dbReference type="Proteomes" id="UP000464657">
    <property type="component" value="Chromosome"/>
</dbReference>
<evidence type="ECO:0000313" key="2">
    <source>
        <dbReference type="Proteomes" id="UP000464657"/>
    </source>
</evidence>
<dbReference type="AlphaFoldDB" id="A0A7L4ZJI7"/>
<name>A0A7L4ZJI7_9FLAO</name>
<gene>
    <name evidence="1" type="ORF">IMCC3317_17280</name>
</gene>
<reference evidence="1 2" key="1">
    <citation type="journal article" date="2013" name="Int. J. Syst. Evol. Microbiol.">
        <title>Kordia antarctica sp. nov., isolated from Antarctic seawater.</title>
        <authorList>
            <person name="Baek K."/>
            <person name="Choi A."/>
            <person name="Kang I."/>
            <person name="Lee K."/>
            <person name="Cho J.C."/>
        </authorList>
    </citation>
    <scope>NUCLEOTIDE SEQUENCE [LARGE SCALE GENOMIC DNA]</scope>
    <source>
        <strain evidence="1 2">IMCC3317</strain>
    </source>
</reference>
<dbReference type="RefSeq" id="WP_160129079.1">
    <property type="nucleotide sequence ID" value="NZ_CP019288.1"/>
</dbReference>